<protein>
    <recommendedName>
        <fullName evidence="2">GGDEF domain-containing protein</fullName>
    </recommendedName>
</protein>
<evidence type="ECO:0000313" key="3">
    <source>
        <dbReference type="EMBL" id="KPL71863.1"/>
    </source>
</evidence>
<accession>A0A0P6XB23</accession>
<feature type="transmembrane region" description="Helical" evidence="1">
    <location>
        <begin position="65"/>
        <end position="83"/>
    </location>
</feature>
<dbReference type="EMBL" id="LGCK01000010">
    <property type="protein sequence ID" value="KPL71863.1"/>
    <property type="molecule type" value="Genomic_DNA"/>
</dbReference>
<feature type="domain" description="GGDEF" evidence="2">
    <location>
        <begin position="282"/>
        <end position="419"/>
    </location>
</feature>
<dbReference type="OrthoDB" id="134470at2"/>
<organism evidence="3 4">
    <name type="scientific">Leptolinea tardivitalis</name>
    <dbReference type="NCBI Taxonomy" id="229920"/>
    <lineage>
        <taxon>Bacteria</taxon>
        <taxon>Bacillati</taxon>
        <taxon>Chloroflexota</taxon>
        <taxon>Anaerolineae</taxon>
        <taxon>Anaerolineales</taxon>
        <taxon>Anaerolineaceae</taxon>
        <taxon>Leptolinea</taxon>
    </lineage>
</organism>
<keyword evidence="1" id="KW-1133">Transmembrane helix</keyword>
<evidence type="ECO:0000259" key="2">
    <source>
        <dbReference type="PROSITE" id="PS50887"/>
    </source>
</evidence>
<dbReference type="NCBIfam" id="TIGR00254">
    <property type="entry name" value="GGDEF"/>
    <property type="match status" value="1"/>
</dbReference>
<dbReference type="FunFam" id="3.30.70.270:FF:000001">
    <property type="entry name" value="Diguanylate cyclase domain protein"/>
    <property type="match status" value="1"/>
</dbReference>
<dbReference type="GO" id="GO:0052621">
    <property type="term" value="F:diguanylate cyclase activity"/>
    <property type="evidence" value="ECO:0007669"/>
    <property type="project" value="TreeGrafter"/>
</dbReference>
<dbReference type="STRING" id="229920.ADM99_10660"/>
<feature type="transmembrane region" description="Helical" evidence="1">
    <location>
        <begin position="126"/>
        <end position="145"/>
    </location>
</feature>
<comment type="caution">
    <text evidence="3">The sequence shown here is derived from an EMBL/GenBank/DDBJ whole genome shotgun (WGS) entry which is preliminary data.</text>
</comment>
<dbReference type="CDD" id="cd01949">
    <property type="entry name" value="GGDEF"/>
    <property type="match status" value="1"/>
</dbReference>
<proteinExistence type="predicted"/>
<feature type="transmembrane region" description="Helical" evidence="1">
    <location>
        <begin position="151"/>
        <end position="168"/>
    </location>
</feature>
<dbReference type="SUPFAM" id="SSF55073">
    <property type="entry name" value="Nucleotide cyclase"/>
    <property type="match status" value="1"/>
</dbReference>
<name>A0A0P6XB23_9CHLR</name>
<feature type="transmembrane region" description="Helical" evidence="1">
    <location>
        <begin position="95"/>
        <end position="114"/>
    </location>
</feature>
<gene>
    <name evidence="3" type="ORF">ADM99_10660</name>
</gene>
<dbReference type="PANTHER" id="PTHR45138:SF9">
    <property type="entry name" value="DIGUANYLATE CYCLASE DGCM-RELATED"/>
    <property type="match status" value="1"/>
</dbReference>
<dbReference type="Pfam" id="PF00990">
    <property type="entry name" value="GGDEF"/>
    <property type="match status" value="1"/>
</dbReference>
<dbReference type="InterPro" id="IPR029787">
    <property type="entry name" value="Nucleotide_cyclase"/>
</dbReference>
<evidence type="ECO:0000313" key="4">
    <source>
        <dbReference type="Proteomes" id="UP000050430"/>
    </source>
</evidence>
<dbReference type="InterPro" id="IPR000160">
    <property type="entry name" value="GGDEF_dom"/>
</dbReference>
<dbReference type="SMART" id="SM00267">
    <property type="entry name" value="GGDEF"/>
    <property type="match status" value="1"/>
</dbReference>
<dbReference type="InterPro" id="IPR043128">
    <property type="entry name" value="Rev_trsase/Diguanyl_cyclase"/>
</dbReference>
<dbReference type="RefSeq" id="WP_062420530.1">
    <property type="nucleotide sequence ID" value="NZ_BBYA01000002.1"/>
</dbReference>
<feature type="transmembrane region" description="Helical" evidence="1">
    <location>
        <begin position="203"/>
        <end position="221"/>
    </location>
</feature>
<sequence>MDKFFPFPNRKKTKQADILDGNSFQTNCLLAETVDAELRSERKHIQFPPVLEQIFYKEVIERTRLFLLVGGMIGLLIYDLFIFLDRRVLRDVYDLALIIRLGIVTPIAITLTILMFQKIPGWVREILKSIITIGVCVSIVFLVYTSNTREADLYFPGIMLIVVFGNIFIKLQFWYACATSLIVFILYIFFYPVDPFFPPQVHFTNASFLFACIFMTLLANYQLEQRQRRSFLISLQERLQRRLLAEKNTQLSELSSLDALTGLANRREIDKYLSNLNQIRPDMLAIIMLDIDYFKQFNDTYGHSAGDECLKEVAKILAASVHRKRDLAGRYGGEEFIVILPDTSLQDAERIAKNILEDTYSAAIPHATSSTAPVVTLSAGVGWGEFTASVTTTVLVKAADEALYMAKASGRNNIQSLPIIPYTPE</sequence>
<keyword evidence="4" id="KW-1185">Reference proteome</keyword>
<dbReference type="Proteomes" id="UP000050430">
    <property type="component" value="Unassembled WGS sequence"/>
</dbReference>
<keyword evidence="1" id="KW-0472">Membrane</keyword>
<dbReference type="InterPro" id="IPR050469">
    <property type="entry name" value="Diguanylate_Cyclase"/>
</dbReference>
<feature type="transmembrane region" description="Helical" evidence="1">
    <location>
        <begin position="173"/>
        <end position="191"/>
    </location>
</feature>
<dbReference type="Gene3D" id="3.30.70.270">
    <property type="match status" value="1"/>
</dbReference>
<dbReference type="PROSITE" id="PS50887">
    <property type="entry name" value="GGDEF"/>
    <property type="match status" value="1"/>
</dbReference>
<evidence type="ECO:0000256" key="1">
    <source>
        <dbReference type="SAM" id="Phobius"/>
    </source>
</evidence>
<reference evidence="3 4" key="1">
    <citation type="submission" date="2015-07" db="EMBL/GenBank/DDBJ databases">
        <title>Genome sequence of Leptolinea tardivitalis DSM 16556.</title>
        <authorList>
            <person name="Hemp J."/>
            <person name="Ward L.M."/>
            <person name="Pace L.A."/>
            <person name="Fischer W.W."/>
        </authorList>
    </citation>
    <scope>NUCLEOTIDE SEQUENCE [LARGE SCALE GENOMIC DNA]</scope>
    <source>
        <strain evidence="3 4">YMTK-2</strain>
    </source>
</reference>
<dbReference type="AlphaFoldDB" id="A0A0P6XB23"/>
<keyword evidence="1" id="KW-0812">Transmembrane</keyword>
<dbReference type="PANTHER" id="PTHR45138">
    <property type="entry name" value="REGULATORY COMPONENTS OF SENSORY TRANSDUCTION SYSTEM"/>
    <property type="match status" value="1"/>
</dbReference>